<name>W4HFY4_9RHOB</name>
<sequence length="1557" mass="167436">MGRQPITAPGAAEPARPTAYPEPELELPEVPEPAEAPEPAPAPKPAKPVSPKRPKARPKAQSPEGMLMEAPRRLEPDVSTGEVVSAGAAQEALEIDYWMRTDRERSAYINEAADLARELGYDFEPVQEGIGPSANVYREQFEDRRMQAILEARQAHPDRFNGVPVTPDEIDRAMNDKLAAEWQDAADTLGAAPQSFLGRTVPEFVGRMGPAATDQVNAPLAVATVGLGASANLGRMMLLEGGLAMLGEAGTLPRQFDMAERLDIEDPNVGAQLALAGTIGAAFPAAVHGAGRVLSYGGRATAATNRELVRQWRKRAPDAMQPAERAAVNAVERDIAARDVGPAERPNEQPAELDRALEDMEAGRPPADDVPTPSAARVEELTTPPRAPSPTIEYELGPARPNPPDEKVLGVVSDAVSNVLGPKARIVVTSGRETDVNGNGRIDPSEQHGSNRHATGHAMDFRVYDSEGNLVTDDETFGAIARRAAEGGAKGIGFGGEYMGGQHMHIDLLEPGAGQDYTWASGANAIEGELEAVIAETSGRTLTDNLGALIRDSEGADYNTPSSYTVVTPPKPLTEMTLDEVDAWQDANQRAGAESTAAGGYQIIRETLQGLRAELELDGSTLFNEETQERLARALFERAGLSRYEAGEISADELANNLAGTWAALPLPDGRSVYAGDGLNAARVDRDTVLGVLGGDPYAAQGRPPPRMSRVPASGVRVDPRTYQFRTEVDESGVGTPLDRVSEWDELLAGDFIIHERFDGGRYIADGHHRKQLSDRLEAQGHSPIEFNAFVLREADGYTVEAVRAIAAVKNIEAGNASAIDAAKVLRVDPAMLEKLSLRNSHARDARGLMRLSDDGFDMVTNRIVREDHAAFVGELTSDGEMQEAILRALVAASPRNMAEARQIARDAQRAGLAAREDGAQGSLFGDAFDVQETLFKERAAVLSKALTQLKNDRKVFRTLVKERDRITEAGNELTQESNAARVDTDETALALIEKLVNRAGPLDDALNAAGRTARGGSVRGGVTEFLATVRSAIEGGDLGRLLDGEPRGATDGRTPDGAADEGAGGRSAQADDDGGAQRGAEGEEGRADDGGLDDAAERQEELDAALGFMFEAEEGLNRNRAAYEDAPVVRDPNTWNEVAETKAPEAIFPEPAGKTRHLGKEVGDQITPEEAAARLEEWKAEAARMGAEEDHSDKVILSLFDHSGEWSKPWEDAGFRVLRYDVESTEFQDLLEFFPTADIQDIWARGLEVYGVLSACPCTTFASSGARWWKTRHDVPSTEQVEKLFGPRMARYFDTPLEANKALKEVTSAIIEFANPSKFHVLENPRGRIRKETGLPPARLVFDPNHFGDPYTKETWLYGEFGDDLPTAHVDPTEGSRMQNKLRGDRDKAARSITPEGFAYSFFMANKPEPRPRSQAPAVRASEATDAGEQTLFDGIDPIRDRDRLDAAGAAPMRGGDAAMDVGLFDTGARDQPDMFAAEAGLGDAFDDPSPTAPAVAGQAEAAENDLRAALAEGLELRVPTGRTIDGEPETLDAAELLEDLDADTDFLGALDVCKA</sequence>
<comment type="caution">
    <text evidence="2">The sequence shown here is derived from an EMBL/GenBank/DDBJ whole genome shotgun (WGS) entry which is preliminary data.</text>
</comment>
<dbReference type="PATRIC" id="fig|1317118.6.peg.4052"/>
<feature type="region of interest" description="Disordered" evidence="1">
    <location>
        <begin position="1"/>
        <end position="82"/>
    </location>
</feature>
<reference evidence="2 3" key="1">
    <citation type="journal article" date="2014" name="Antonie Van Leeuwenhoek">
        <title>Roseivivax atlanticus sp. nov., isolated from surface seawater of the Atlantic Ocean.</title>
        <authorList>
            <person name="Li G."/>
            <person name="Lai Q."/>
            <person name="Liu X."/>
            <person name="Sun F."/>
            <person name="Shao Z."/>
        </authorList>
    </citation>
    <scope>NUCLEOTIDE SEQUENCE [LARGE SCALE GENOMIC DNA]</scope>
    <source>
        <strain evidence="2 3">22II-s10s</strain>
    </source>
</reference>
<dbReference type="eggNOG" id="COG0456">
    <property type="taxonomic scope" value="Bacteria"/>
</dbReference>
<feature type="region of interest" description="Disordered" evidence="1">
    <location>
        <begin position="1038"/>
        <end position="1093"/>
    </location>
</feature>
<evidence type="ECO:0000313" key="2">
    <source>
        <dbReference type="EMBL" id="ETW10875.1"/>
    </source>
</evidence>
<protein>
    <submittedName>
        <fullName evidence="2">Uncharacterized protein</fullName>
    </submittedName>
</protein>
<feature type="region of interest" description="Disordered" evidence="1">
    <location>
        <begin position="696"/>
        <end position="715"/>
    </location>
</feature>
<dbReference type="eggNOG" id="COG4678">
    <property type="taxonomic scope" value="Bacteria"/>
</dbReference>
<dbReference type="RefSeq" id="WP_051487951.1">
    <property type="nucleotide sequence ID" value="NZ_AQQW01000021.1"/>
</dbReference>
<feature type="region of interest" description="Disordered" evidence="1">
    <location>
        <begin position="362"/>
        <end position="401"/>
    </location>
</feature>
<feature type="compositionally biased region" description="Pro residues" evidence="1">
    <location>
        <begin position="30"/>
        <end position="48"/>
    </location>
</feature>
<dbReference type="EMBL" id="AQQW01000021">
    <property type="protein sequence ID" value="ETW10875.1"/>
    <property type="molecule type" value="Genomic_DNA"/>
</dbReference>
<feature type="region of interest" description="Disordered" evidence="1">
    <location>
        <begin position="1410"/>
        <end position="1430"/>
    </location>
</feature>
<proteinExistence type="predicted"/>
<gene>
    <name evidence="2" type="ORF">ATO8_19799</name>
</gene>
<feature type="region of interest" description="Disordered" evidence="1">
    <location>
        <begin position="433"/>
        <end position="456"/>
    </location>
</feature>
<evidence type="ECO:0000256" key="1">
    <source>
        <dbReference type="SAM" id="MobiDB-lite"/>
    </source>
</evidence>
<keyword evidence="3" id="KW-1185">Reference proteome</keyword>
<dbReference type="SUPFAM" id="SSF53955">
    <property type="entry name" value="Lysozyme-like"/>
    <property type="match status" value="1"/>
</dbReference>
<feature type="compositionally biased region" description="Basic and acidic residues" evidence="1">
    <location>
        <begin position="1041"/>
        <end position="1055"/>
    </location>
</feature>
<feature type="region of interest" description="Disordered" evidence="1">
    <location>
        <begin position="1370"/>
        <end position="1390"/>
    </location>
</feature>
<evidence type="ECO:0000313" key="3">
    <source>
        <dbReference type="Proteomes" id="UP000019063"/>
    </source>
</evidence>
<organism evidence="2 3">
    <name type="scientific">Roseivivax marinus</name>
    <dbReference type="NCBI Taxonomy" id="1379903"/>
    <lineage>
        <taxon>Bacteria</taxon>
        <taxon>Pseudomonadati</taxon>
        <taxon>Pseudomonadota</taxon>
        <taxon>Alphaproteobacteria</taxon>
        <taxon>Rhodobacterales</taxon>
        <taxon>Roseobacteraceae</taxon>
        <taxon>Roseivivax</taxon>
    </lineage>
</organism>
<dbReference type="InterPro" id="IPR023346">
    <property type="entry name" value="Lysozyme-like_dom_sf"/>
</dbReference>
<dbReference type="Proteomes" id="UP000019063">
    <property type="component" value="Unassembled WGS sequence"/>
</dbReference>
<accession>W4HFY4</accession>
<dbReference type="Gene3D" id="1.10.530.10">
    <property type="match status" value="1"/>
</dbReference>
<dbReference type="STRING" id="1379903.ATO8_19799"/>
<feature type="compositionally biased region" description="Basic and acidic residues" evidence="1">
    <location>
        <begin position="1081"/>
        <end position="1093"/>
    </location>
</feature>